<gene>
    <name evidence="2" type="ORF">Tco_0657455</name>
</gene>
<accession>A0ABQ4XCY3</accession>
<name>A0ABQ4XCY3_9ASTR</name>
<protein>
    <recommendedName>
        <fullName evidence="4">Reverse transcriptase Ty1/copia-type domain-containing protein</fullName>
    </recommendedName>
</protein>
<dbReference type="CDD" id="cd09272">
    <property type="entry name" value="RNase_HI_RT_Ty1"/>
    <property type="match status" value="1"/>
</dbReference>
<reference evidence="2" key="2">
    <citation type="submission" date="2022-01" db="EMBL/GenBank/DDBJ databases">
        <authorList>
            <person name="Yamashiro T."/>
            <person name="Shiraishi A."/>
            <person name="Satake H."/>
            <person name="Nakayama K."/>
        </authorList>
    </citation>
    <scope>NUCLEOTIDE SEQUENCE</scope>
</reference>
<keyword evidence="3" id="KW-1185">Reference proteome</keyword>
<evidence type="ECO:0008006" key="4">
    <source>
        <dbReference type="Google" id="ProtNLM"/>
    </source>
</evidence>
<dbReference type="EMBL" id="BQNB010009376">
    <property type="protein sequence ID" value="GJS62671.1"/>
    <property type="molecule type" value="Genomic_DNA"/>
</dbReference>
<comment type="caution">
    <text evidence="2">The sequence shown here is derived from an EMBL/GenBank/DDBJ whole genome shotgun (WGS) entry which is preliminary data.</text>
</comment>
<feature type="compositionally biased region" description="Basic and acidic residues" evidence="1">
    <location>
        <begin position="63"/>
        <end position="73"/>
    </location>
</feature>
<sequence>MNYKPVVTGNQSNGNAGTKACADAGKARVEIVPGKYYILLPLWTQDPPFSSSPKDSPDAGLKPSREEEKKDAEDPGNEGGNLSEEGERINQEKDTSVNSTNNINTVSPTINTTSIEHNVIDENTVYGCVDDPNIPDLEEISIFSDAENDNSRADINNLDTYFQVSHVPTIRIHKDHPLNQFIRDLQSATQTRQMTKNLEEYGTQKGSSTTKGSKLDRGYAGRASTIQATRSLDFGRVSNRKRAIGTKWVFRNKKDERGFVIENKARLVAQGWMSRVLFFMKRLKRKSMFVNHQDLKKDRQNFIYQEGPSSMGELTIFLGLEVKQKEDRIFISQDKYVTEILKKFGFSDVKTASTPMETHKPLLKDSNGKDVDEHLHRSMIGSLMYLTSLRIFRYLKGQPKLGLWYPKDSPFDLVAFTDSDNVEASLDRKSTIGDCQFLRCRLISWQCKKQTVVANSTTEAEYIAASNCYGQVLWIQNQMLDYGYNFMHIKIYIDNESIICIVKNPIFHLKTKHIEIRHHFIRDSVSPNE</sequence>
<proteinExistence type="predicted"/>
<feature type="region of interest" description="Disordered" evidence="1">
    <location>
        <begin position="47"/>
        <end position="109"/>
    </location>
</feature>
<dbReference type="PANTHER" id="PTHR11439">
    <property type="entry name" value="GAG-POL-RELATED RETROTRANSPOSON"/>
    <property type="match status" value="1"/>
</dbReference>
<feature type="compositionally biased region" description="Basic and acidic residues" evidence="1">
    <location>
        <begin position="85"/>
        <end position="95"/>
    </location>
</feature>
<dbReference type="Proteomes" id="UP001151760">
    <property type="component" value="Unassembled WGS sequence"/>
</dbReference>
<evidence type="ECO:0000256" key="1">
    <source>
        <dbReference type="SAM" id="MobiDB-lite"/>
    </source>
</evidence>
<feature type="compositionally biased region" description="Low complexity" evidence="1">
    <location>
        <begin position="96"/>
        <end position="109"/>
    </location>
</feature>
<reference evidence="2" key="1">
    <citation type="journal article" date="2022" name="Int. J. Mol. Sci.">
        <title>Draft Genome of Tanacetum Coccineum: Genomic Comparison of Closely Related Tanacetum-Family Plants.</title>
        <authorList>
            <person name="Yamashiro T."/>
            <person name="Shiraishi A."/>
            <person name="Nakayama K."/>
            <person name="Satake H."/>
        </authorList>
    </citation>
    <scope>NUCLEOTIDE SEQUENCE</scope>
</reference>
<evidence type="ECO:0000313" key="3">
    <source>
        <dbReference type="Proteomes" id="UP001151760"/>
    </source>
</evidence>
<organism evidence="2 3">
    <name type="scientific">Tanacetum coccineum</name>
    <dbReference type="NCBI Taxonomy" id="301880"/>
    <lineage>
        <taxon>Eukaryota</taxon>
        <taxon>Viridiplantae</taxon>
        <taxon>Streptophyta</taxon>
        <taxon>Embryophyta</taxon>
        <taxon>Tracheophyta</taxon>
        <taxon>Spermatophyta</taxon>
        <taxon>Magnoliopsida</taxon>
        <taxon>eudicotyledons</taxon>
        <taxon>Gunneridae</taxon>
        <taxon>Pentapetalae</taxon>
        <taxon>asterids</taxon>
        <taxon>campanulids</taxon>
        <taxon>Asterales</taxon>
        <taxon>Asteraceae</taxon>
        <taxon>Asteroideae</taxon>
        <taxon>Anthemideae</taxon>
        <taxon>Anthemidinae</taxon>
        <taxon>Tanacetum</taxon>
    </lineage>
</organism>
<dbReference type="PANTHER" id="PTHR11439:SF495">
    <property type="entry name" value="REVERSE TRANSCRIPTASE, RNA-DEPENDENT DNA POLYMERASE-RELATED"/>
    <property type="match status" value="1"/>
</dbReference>
<evidence type="ECO:0000313" key="2">
    <source>
        <dbReference type="EMBL" id="GJS62671.1"/>
    </source>
</evidence>